<evidence type="ECO:0000256" key="10">
    <source>
        <dbReference type="ARBA" id="ARBA00047761"/>
    </source>
</evidence>
<dbReference type="SUPFAM" id="SSF81606">
    <property type="entry name" value="PP2C-like"/>
    <property type="match status" value="1"/>
</dbReference>
<evidence type="ECO:0000313" key="14">
    <source>
        <dbReference type="Proteomes" id="UP000001514"/>
    </source>
</evidence>
<comment type="cofactor">
    <cofactor evidence="1">
        <name>Mn(2+)</name>
        <dbReference type="ChEBI" id="CHEBI:29035"/>
    </cofactor>
</comment>
<dbReference type="CDD" id="cd00143">
    <property type="entry name" value="PP2Cc"/>
    <property type="match status" value="1"/>
</dbReference>
<dbReference type="GO" id="GO:0046872">
    <property type="term" value="F:metal ion binding"/>
    <property type="evidence" value="ECO:0007669"/>
    <property type="project" value="UniProtKB-KW"/>
</dbReference>
<dbReference type="InterPro" id="IPR001932">
    <property type="entry name" value="PPM-type_phosphatase-like_dom"/>
</dbReference>
<keyword evidence="8" id="KW-0904">Protein phosphatase</keyword>
<keyword evidence="7" id="KW-0460">Magnesium</keyword>
<accession>D8RBN1</accession>
<dbReference type="Gramene" id="EFJ30528">
    <property type="protein sequence ID" value="EFJ30528"/>
    <property type="gene ID" value="SELMODRAFT_227813"/>
</dbReference>
<reference evidence="13 14" key="1">
    <citation type="journal article" date="2011" name="Science">
        <title>The Selaginella genome identifies genetic changes associated with the evolution of vascular plants.</title>
        <authorList>
            <person name="Banks J.A."/>
            <person name="Nishiyama T."/>
            <person name="Hasebe M."/>
            <person name="Bowman J.L."/>
            <person name="Gribskov M."/>
            <person name="dePamphilis C."/>
            <person name="Albert V.A."/>
            <person name="Aono N."/>
            <person name="Aoyama T."/>
            <person name="Ambrose B.A."/>
            <person name="Ashton N.W."/>
            <person name="Axtell M.J."/>
            <person name="Barker E."/>
            <person name="Barker M.S."/>
            <person name="Bennetzen J.L."/>
            <person name="Bonawitz N.D."/>
            <person name="Chapple C."/>
            <person name="Cheng C."/>
            <person name="Correa L.G."/>
            <person name="Dacre M."/>
            <person name="DeBarry J."/>
            <person name="Dreyer I."/>
            <person name="Elias M."/>
            <person name="Engstrom E.M."/>
            <person name="Estelle M."/>
            <person name="Feng L."/>
            <person name="Finet C."/>
            <person name="Floyd S.K."/>
            <person name="Frommer W.B."/>
            <person name="Fujita T."/>
            <person name="Gramzow L."/>
            <person name="Gutensohn M."/>
            <person name="Harholt J."/>
            <person name="Hattori M."/>
            <person name="Heyl A."/>
            <person name="Hirai T."/>
            <person name="Hiwatashi Y."/>
            <person name="Ishikawa M."/>
            <person name="Iwata M."/>
            <person name="Karol K.G."/>
            <person name="Koehler B."/>
            <person name="Kolukisaoglu U."/>
            <person name="Kubo M."/>
            <person name="Kurata T."/>
            <person name="Lalonde S."/>
            <person name="Li K."/>
            <person name="Li Y."/>
            <person name="Litt A."/>
            <person name="Lyons E."/>
            <person name="Manning G."/>
            <person name="Maruyama T."/>
            <person name="Michael T.P."/>
            <person name="Mikami K."/>
            <person name="Miyazaki S."/>
            <person name="Morinaga S."/>
            <person name="Murata T."/>
            <person name="Mueller-Roeber B."/>
            <person name="Nelson D.R."/>
            <person name="Obara M."/>
            <person name="Oguri Y."/>
            <person name="Olmstead R.G."/>
            <person name="Onodera N."/>
            <person name="Petersen B.L."/>
            <person name="Pils B."/>
            <person name="Prigge M."/>
            <person name="Rensing S.A."/>
            <person name="Riano-Pachon D.M."/>
            <person name="Roberts A.W."/>
            <person name="Sato Y."/>
            <person name="Scheller H.V."/>
            <person name="Schulz B."/>
            <person name="Schulz C."/>
            <person name="Shakirov E.V."/>
            <person name="Shibagaki N."/>
            <person name="Shinohara N."/>
            <person name="Shippen D.E."/>
            <person name="Soerensen I."/>
            <person name="Sotooka R."/>
            <person name="Sugimoto N."/>
            <person name="Sugita M."/>
            <person name="Sumikawa N."/>
            <person name="Tanurdzic M."/>
            <person name="Theissen G."/>
            <person name="Ulvskov P."/>
            <person name="Wakazuki S."/>
            <person name="Weng J.K."/>
            <person name="Willats W.W."/>
            <person name="Wipf D."/>
            <person name="Wolf P.G."/>
            <person name="Yang L."/>
            <person name="Zimmer A.D."/>
            <person name="Zhu Q."/>
            <person name="Mitros T."/>
            <person name="Hellsten U."/>
            <person name="Loque D."/>
            <person name="Otillar R."/>
            <person name="Salamov A."/>
            <person name="Schmutz J."/>
            <person name="Shapiro H."/>
            <person name="Lindquist E."/>
            <person name="Lucas S."/>
            <person name="Rokhsar D."/>
            <person name="Grigoriev I.V."/>
        </authorList>
    </citation>
    <scope>NUCLEOTIDE SEQUENCE [LARGE SCALE GENOMIC DNA]</scope>
</reference>
<keyword evidence="9" id="KW-0464">Manganese</keyword>
<dbReference type="InParanoid" id="D8RBN1"/>
<evidence type="ECO:0000256" key="2">
    <source>
        <dbReference type="ARBA" id="ARBA00001946"/>
    </source>
</evidence>
<sequence>MAPRVFSFNSSRETGKGESFHVMHGFSKIKGKARHPMEDVLVSLYKEFKGHKLGLFAVYDGHLGRDVADYLEENLFDTILDEPDLFCNPKTALENAYHSTDAVILQMSHPGGSTAVTAIVVDNKRLLVANVGDSRAVLCEAGEAKQLSVDHEPSAERQLVESRGGHVTHFPGDVARVDGQLAVARAFGDKSLKQHLSAEPHVCEVILSERSEFMILGSDGLWKVIENQVAVDLIRGIKDPEEAAKCLTSTAVQKKSRDDISCIVVRFHA</sequence>
<dbReference type="HOGENOM" id="CLU_013173_0_1_1"/>
<evidence type="ECO:0000256" key="4">
    <source>
        <dbReference type="ARBA" id="ARBA00013081"/>
    </source>
</evidence>
<comment type="cofactor">
    <cofactor evidence="2">
        <name>Mg(2+)</name>
        <dbReference type="ChEBI" id="CHEBI:18420"/>
    </cofactor>
</comment>
<evidence type="ECO:0000256" key="1">
    <source>
        <dbReference type="ARBA" id="ARBA00001936"/>
    </source>
</evidence>
<evidence type="ECO:0000256" key="6">
    <source>
        <dbReference type="ARBA" id="ARBA00022801"/>
    </source>
</evidence>
<dbReference type="KEGG" id="smo:SELMODRAFT_227813"/>
<dbReference type="InterPro" id="IPR015655">
    <property type="entry name" value="PP2C"/>
</dbReference>
<name>D8RBN1_SELML</name>
<dbReference type="GO" id="GO:0004722">
    <property type="term" value="F:protein serine/threonine phosphatase activity"/>
    <property type="evidence" value="ECO:0000318"/>
    <property type="project" value="GO_Central"/>
</dbReference>
<gene>
    <name evidence="13" type="ORF">SELMODRAFT_227813</name>
</gene>
<keyword evidence="6" id="KW-0378">Hydrolase</keyword>
<organism evidence="14">
    <name type="scientific">Selaginella moellendorffii</name>
    <name type="common">Spikemoss</name>
    <dbReference type="NCBI Taxonomy" id="88036"/>
    <lineage>
        <taxon>Eukaryota</taxon>
        <taxon>Viridiplantae</taxon>
        <taxon>Streptophyta</taxon>
        <taxon>Embryophyta</taxon>
        <taxon>Tracheophyta</taxon>
        <taxon>Lycopodiopsida</taxon>
        <taxon>Selaginellales</taxon>
        <taxon>Selaginellaceae</taxon>
        <taxon>Selaginella</taxon>
    </lineage>
</organism>
<dbReference type="InterPro" id="IPR036457">
    <property type="entry name" value="PPM-type-like_dom_sf"/>
</dbReference>
<feature type="domain" description="PPM-type phosphatase" evidence="12">
    <location>
        <begin position="23"/>
        <end position="267"/>
    </location>
</feature>
<protein>
    <recommendedName>
        <fullName evidence="4">protein-serine/threonine phosphatase</fullName>
        <ecNumber evidence="4">3.1.3.16</ecNumber>
    </recommendedName>
</protein>
<evidence type="ECO:0000256" key="11">
    <source>
        <dbReference type="ARBA" id="ARBA00048336"/>
    </source>
</evidence>
<comment type="catalytic activity">
    <reaction evidence="10">
        <text>O-phospho-L-seryl-[protein] + H2O = L-seryl-[protein] + phosphate</text>
        <dbReference type="Rhea" id="RHEA:20629"/>
        <dbReference type="Rhea" id="RHEA-COMP:9863"/>
        <dbReference type="Rhea" id="RHEA-COMP:11604"/>
        <dbReference type="ChEBI" id="CHEBI:15377"/>
        <dbReference type="ChEBI" id="CHEBI:29999"/>
        <dbReference type="ChEBI" id="CHEBI:43474"/>
        <dbReference type="ChEBI" id="CHEBI:83421"/>
        <dbReference type="EC" id="3.1.3.16"/>
    </reaction>
</comment>
<dbReference type="Gene3D" id="3.60.40.10">
    <property type="entry name" value="PPM-type phosphatase domain"/>
    <property type="match status" value="1"/>
</dbReference>
<evidence type="ECO:0000256" key="7">
    <source>
        <dbReference type="ARBA" id="ARBA00022842"/>
    </source>
</evidence>
<keyword evidence="14" id="KW-1185">Reference proteome</keyword>
<comment type="catalytic activity">
    <reaction evidence="11">
        <text>O-phospho-L-threonyl-[protein] + H2O = L-threonyl-[protein] + phosphate</text>
        <dbReference type="Rhea" id="RHEA:47004"/>
        <dbReference type="Rhea" id="RHEA-COMP:11060"/>
        <dbReference type="Rhea" id="RHEA-COMP:11605"/>
        <dbReference type="ChEBI" id="CHEBI:15377"/>
        <dbReference type="ChEBI" id="CHEBI:30013"/>
        <dbReference type="ChEBI" id="CHEBI:43474"/>
        <dbReference type="ChEBI" id="CHEBI:61977"/>
        <dbReference type="EC" id="3.1.3.16"/>
    </reaction>
</comment>
<dbReference type="SMART" id="SM00332">
    <property type="entry name" value="PP2Cc"/>
    <property type="match status" value="1"/>
</dbReference>
<dbReference type="PANTHER" id="PTHR47992">
    <property type="entry name" value="PROTEIN PHOSPHATASE"/>
    <property type="match status" value="1"/>
</dbReference>
<evidence type="ECO:0000256" key="5">
    <source>
        <dbReference type="ARBA" id="ARBA00022723"/>
    </source>
</evidence>
<dbReference type="Proteomes" id="UP000001514">
    <property type="component" value="Unassembled WGS sequence"/>
</dbReference>
<evidence type="ECO:0000256" key="9">
    <source>
        <dbReference type="ARBA" id="ARBA00023211"/>
    </source>
</evidence>
<dbReference type="Pfam" id="PF00481">
    <property type="entry name" value="PP2C"/>
    <property type="match status" value="1"/>
</dbReference>
<dbReference type="EC" id="3.1.3.16" evidence="4"/>
<evidence type="ECO:0000256" key="8">
    <source>
        <dbReference type="ARBA" id="ARBA00022912"/>
    </source>
</evidence>
<keyword evidence="5" id="KW-0479">Metal-binding</keyword>
<dbReference type="eggNOG" id="KOG0698">
    <property type="taxonomic scope" value="Eukaryota"/>
</dbReference>
<evidence type="ECO:0000259" key="12">
    <source>
        <dbReference type="PROSITE" id="PS51746"/>
    </source>
</evidence>
<dbReference type="GO" id="GO:1902531">
    <property type="term" value="P:regulation of intracellular signal transduction"/>
    <property type="evidence" value="ECO:0000318"/>
    <property type="project" value="GO_Central"/>
</dbReference>
<dbReference type="STRING" id="88036.D8RBN1"/>
<dbReference type="FunFam" id="3.60.40.10:FF:000010">
    <property type="entry name" value="Probable protein phosphatase 2C 39"/>
    <property type="match status" value="1"/>
</dbReference>
<dbReference type="AlphaFoldDB" id="D8RBN1"/>
<dbReference type="PROSITE" id="PS51746">
    <property type="entry name" value="PPM_2"/>
    <property type="match status" value="1"/>
</dbReference>
<dbReference type="OMA" id="CHDMEDY"/>
<dbReference type="EMBL" id="GL377575">
    <property type="protein sequence ID" value="EFJ30528.1"/>
    <property type="molecule type" value="Genomic_DNA"/>
</dbReference>
<comment type="similarity">
    <text evidence="3">Belongs to the PP2C family.</text>
</comment>
<evidence type="ECO:0000313" key="13">
    <source>
        <dbReference type="EMBL" id="EFJ30528.1"/>
    </source>
</evidence>
<evidence type="ECO:0000256" key="3">
    <source>
        <dbReference type="ARBA" id="ARBA00006702"/>
    </source>
</evidence>
<proteinExistence type="inferred from homology"/>